<name>A0A2S7TX01_9BACT</name>
<dbReference type="InterPro" id="IPR052195">
    <property type="entry name" value="Bact_Alkyl/Aryl-Sulfatase"/>
</dbReference>
<dbReference type="SUPFAM" id="SSF56281">
    <property type="entry name" value="Metallo-hydrolase/oxidoreductase"/>
    <property type="match status" value="1"/>
</dbReference>
<accession>A0A2S7TX01</accession>
<dbReference type="PANTHER" id="PTHR43223:SF2">
    <property type="entry name" value="METALLO-BETA-LACTAMASE DOMAIN-CONTAINING PROTEIN"/>
    <property type="match status" value="1"/>
</dbReference>
<evidence type="ECO:0000313" key="2">
    <source>
        <dbReference type="Proteomes" id="UP000239907"/>
    </source>
</evidence>
<sequence>MGAALSLCLGSQLGAQTEKPFYRGGLDDQIVEAPNGAKANAQYEKFVSEGSFGGTQIIEVSKGVWSVAGYSLSNYTFVEGKTGLIAFDTGANIGMGQTVLKMIQEKVNKPVVAIIYSHFHYTGGAKAYAASNPDKKMDVYGHPDVDKNLASSSGLLGPMQNRRTGIQAGLYLPLKGS</sequence>
<dbReference type="Proteomes" id="UP000239907">
    <property type="component" value="Unassembled WGS sequence"/>
</dbReference>
<evidence type="ECO:0008006" key="3">
    <source>
        <dbReference type="Google" id="ProtNLM"/>
    </source>
</evidence>
<dbReference type="EMBL" id="MQWA01000001">
    <property type="protein sequence ID" value="PQJ27276.1"/>
    <property type="molecule type" value="Genomic_DNA"/>
</dbReference>
<dbReference type="PANTHER" id="PTHR43223">
    <property type="entry name" value="ALKYL/ARYL-SULFATASE"/>
    <property type="match status" value="1"/>
</dbReference>
<protein>
    <recommendedName>
        <fullName evidence="3">Metallo-beta-lactamase domain-containing protein</fullName>
    </recommendedName>
</protein>
<keyword evidence="2" id="KW-1185">Reference proteome</keyword>
<proteinExistence type="predicted"/>
<dbReference type="Gene3D" id="3.60.15.30">
    <property type="entry name" value="Metallo-beta-lactamase domain"/>
    <property type="match status" value="1"/>
</dbReference>
<dbReference type="InterPro" id="IPR036866">
    <property type="entry name" value="RibonucZ/Hydroxyglut_hydro"/>
</dbReference>
<evidence type="ECO:0000313" key="1">
    <source>
        <dbReference type="EMBL" id="PQJ27276.1"/>
    </source>
</evidence>
<comment type="caution">
    <text evidence="1">The sequence shown here is derived from an EMBL/GenBank/DDBJ whole genome shotgun (WGS) entry which is preliminary data.</text>
</comment>
<gene>
    <name evidence="1" type="ORF">BSZ32_01380</name>
</gene>
<dbReference type="AlphaFoldDB" id="A0A2S7TX01"/>
<organism evidence="1 2">
    <name type="scientific">Rubritalea profundi</name>
    <dbReference type="NCBI Taxonomy" id="1658618"/>
    <lineage>
        <taxon>Bacteria</taxon>
        <taxon>Pseudomonadati</taxon>
        <taxon>Verrucomicrobiota</taxon>
        <taxon>Verrucomicrobiia</taxon>
        <taxon>Verrucomicrobiales</taxon>
        <taxon>Rubritaleaceae</taxon>
        <taxon>Rubritalea</taxon>
    </lineage>
</organism>
<reference evidence="1 2" key="1">
    <citation type="submission" date="2016-12" db="EMBL/GenBank/DDBJ databases">
        <title>Study of bacterial adaptation to deep sea.</title>
        <authorList>
            <person name="Song J."/>
            <person name="Yoshizawa S."/>
            <person name="Kogure K."/>
        </authorList>
    </citation>
    <scope>NUCLEOTIDE SEQUENCE [LARGE SCALE GENOMIC DNA]</scope>
    <source>
        <strain evidence="1 2">SAORIC-165</strain>
    </source>
</reference>